<dbReference type="EMBL" id="LR215010">
    <property type="protein sequence ID" value="VEU68741.1"/>
    <property type="molecule type" value="Genomic_DNA"/>
</dbReference>
<dbReference type="GO" id="GO:0003677">
    <property type="term" value="F:DNA binding"/>
    <property type="evidence" value="ECO:0007669"/>
    <property type="project" value="InterPro"/>
</dbReference>
<keyword evidence="3 5" id="KW-0346">Stress response</keyword>
<dbReference type="SUPFAM" id="SSF46785">
    <property type="entry name" value="Winged helix' DNA-binding domain"/>
    <property type="match status" value="1"/>
</dbReference>
<evidence type="ECO:0000313" key="8">
    <source>
        <dbReference type="Proteomes" id="UP000290495"/>
    </source>
</evidence>
<dbReference type="Gene3D" id="1.10.10.10">
    <property type="entry name" value="Winged helix-like DNA-binding domain superfamily/Winged helix DNA-binding domain"/>
    <property type="match status" value="1"/>
</dbReference>
<evidence type="ECO:0000256" key="5">
    <source>
        <dbReference type="HAMAP-Rule" id="MF_00081"/>
    </source>
</evidence>
<dbReference type="PANTHER" id="PTHR34824">
    <property type="entry name" value="HEAT-INDUCIBLE TRANSCRIPTION REPRESSOR HRCA"/>
    <property type="match status" value="1"/>
</dbReference>
<name>A0A449AQG1_9BACT</name>
<dbReference type="PANTHER" id="PTHR34824:SF1">
    <property type="entry name" value="HEAT-INDUCIBLE TRANSCRIPTION REPRESSOR HRCA"/>
    <property type="match status" value="1"/>
</dbReference>
<protein>
    <recommendedName>
        <fullName evidence="5">Heat-inducible transcription repressor HrcA</fullName>
    </recommendedName>
</protein>
<evidence type="ECO:0000256" key="1">
    <source>
        <dbReference type="ARBA" id="ARBA00022491"/>
    </source>
</evidence>
<evidence type="ECO:0000256" key="4">
    <source>
        <dbReference type="ARBA" id="ARBA00023163"/>
    </source>
</evidence>
<dbReference type="SUPFAM" id="SSF55781">
    <property type="entry name" value="GAF domain-like"/>
    <property type="match status" value="1"/>
</dbReference>
<dbReference type="InterPro" id="IPR021153">
    <property type="entry name" value="HrcA_C"/>
</dbReference>
<dbReference type="InterPro" id="IPR036390">
    <property type="entry name" value="WH_DNA-bd_sf"/>
</dbReference>
<gene>
    <name evidence="5 7" type="primary">hrcA</name>
    <name evidence="7" type="ORF">NCTC10146_00193</name>
</gene>
<proteinExistence type="inferred from homology"/>
<organism evidence="7 8">
    <name type="scientific">Mycoplasmopsis canis</name>
    <dbReference type="NCBI Taxonomy" id="29555"/>
    <lineage>
        <taxon>Bacteria</taxon>
        <taxon>Bacillati</taxon>
        <taxon>Mycoplasmatota</taxon>
        <taxon>Mycoplasmoidales</taxon>
        <taxon>Metamycoplasmataceae</taxon>
        <taxon>Mycoplasmopsis</taxon>
    </lineage>
</organism>
<keyword evidence="1 5" id="KW-0678">Repressor</keyword>
<dbReference type="InterPro" id="IPR002571">
    <property type="entry name" value="HrcA"/>
</dbReference>
<evidence type="ECO:0000256" key="2">
    <source>
        <dbReference type="ARBA" id="ARBA00023015"/>
    </source>
</evidence>
<dbReference type="InterPro" id="IPR036388">
    <property type="entry name" value="WH-like_DNA-bd_sf"/>
</dbReference>
<feature type="domain" description="Heat-inducible transcription repressor HrcA C-terminal" evidence="6">
    <location>
        <begin position="120"/>
        <end position="301"/>
    </location>
</feature>
<evidence type="ECO:0000259" key="6">
    <source>
        <dbReference type="Pfam" id="PF01628"/>
    </source>
</evidence>
<keyword evidence="2 5" id="KW-0805">Transcription regulation</keyword>
<evidence type="ECO:0000313" key="7">
    <source>
        <dbReference type="EMBL" id="VEU68741.1"/>
    </source>
</evidence>
<comment type="similarity">
    <text evidence="5">Belongs to the HrcA family.</text>
</comment>
<dbReference type="PIRSF" id="PIRSF005485">
    <property type="entry name" value="HrcA"/>
    <property type="match status" value="1"/>
</dbReference>
<accession>A0A449AQG1</accession>
<dbReference type="HAMAP" id="MF_00081">
    <property type="entry name" value="HrcA"/>
    <property type="match status" value="1"/>
</dbReference>
<comment type="function">
    <text evidence="5">Negative regulator of class I heat shock genes (grpE-dnaK-dnaJ and groELS operons). Prevents heat-shock induction of these operons.</text>
</comment>
<dbReference type="Pfam" id="PF01628">
    <property type="entry name" value="HrcA"/>
    <property type="match status" value="1"/>
</dbReference>
<sequence>MLLIFLLLCYNLYMQQRLNKKIEPILKWTVLSYIEDGLPISSSNLINKYSNEIQCSSAKIRYIMNELEQLGFLQKSHNSSGRTPTVQGLNYYAKFLSKSWEDKMRHKINEVLKQKHSEIDNTVETAANIITEITGITLVTNEITKDALLKSIDIVPFERNKATVVLVISTGEVFSKIISFAKEIDGNDLKVAVRIFKERLIDSPLKELSDRVILLKDILAQSVNNYQSILDSIVNQVFNSYLKQERNNKKIYGKNNIILSDQIQREDLNNLIQLVEKHSVWEKIQEQADKNENIKIAVDSSGTYMSKRIESDSKITEISVVGAMNSDFDAMKTAINVLDKILKEINNK</sequence>
<evidence type="ECO:0000256" key="3">
    <source>
        <dbReference type="ARBA" id="ARBA00023016"/>
    </source>
</evidence>
<dbReference type="GO" id="GO:0045892">
    <property type="term" value="P:negative regulation of DNA-templated transcription"/>
    <property type="evidence" value="ECO:0007669"/>
    <property type="project" value="UniProtKB-UniRule"/>
</dbReference>
<reference evidence="7 8" key="1">
    <citation type="submission" date="2019-01" db="EMBL/GenBank/DDBJ databases">
        <authorList>
            <consortium name="Pathogen Informatics"/>
        </authorList>
    </citation>
    <scope>NUCLEOTIDE SEQUENCE [LARGE SCALE GENOMIC DNA]</scope>
    <source>
        <strain evidence="7 8">NCTC10146</strain>
    </source>
</reference>
<dbReference type="Proteomes" id="UP000290495">
    <property type="component" value="Chromosome"/>
</dbReference>
<keyword evidence="4 5" id="KW-0804">Transcription</keyword>
<dbReference type="AlphaFoldDB" id="A0A449AQG1"/>